<comment type="similarity">
    <text evidence="1">Belongs to the glycosyl hydrolase 16 family.</text>
</comment>
<dbReference type="PROSITE" id="PS51762">
    <property type="entry name" value="GH16_2"/>
    <property type="match status" value="1"/>
</dbReference>
<dbReference type="Gene3D" id="2.60.120.200">
    <property type="match status" value="1"/>
</dbReference>
<keyword evidence="2" id="KW-0732">Signal</keyword>
<protein>
    <submittedName>
        <fullName evidence="4">Beta-glucanase</fullName>
    </submittedName>
</protein>
<keyword evidence="5" id="KW-1185">Reference proteome</keyword>
<evidence type="ECO:0000313" key="4">
    <source>
        <dbReference type="EMBL" id="GHA93953.1"/>
    </source>
</evidence>
<reference evidence="4" key="1">
    <citation type="journal article" date="2014" name="Int. J. Syst. Evol. Microbiol.">
        <title>Complete genome sequence of Corynebacterium casei LMG S-19264T (=DSM 44701T), isolated from a smear-ripened cheese.</title>
        <authorList>
            <consortium name="US DOE Joint Genome Institute (JGI-PGF)"/>
            <person name="Walter F."/>
            <person name="Albersmeier A."/>
            <person name="Kalinowski J."/>
            <person name="Ruckert C."/>
        </authorList>
    </citation>
    <scope>NUCLEOTIDE SEQUENCE</scope>
    <source>
        <strain evidence="4">KCTC 32513</strain>
    </source>
</reference>
<dbReference type="CDD" id="cd08023">
    <property type="entry name" value="GH16_laminarinase_like"/>
    <property type="match status" value="1"/>
</dbReference>
<dbReference type="RefSeq" id="WP_189497248.1">
    <property type="nucleotide sequence ID" value="NZ_BMZH01000005.1"/>
</dbReference>
<evidence type="ECO:0000256" key="1">
    <source>
        <dbReference type="ARBA" id="ARBA00006865"/>
    </source>
</evidence>
<evidence type="ECO:0000259" key="3">
    <source>
        <dbReference type="PROSITE" id="PS51762"/>
    </source>
</evidence>
<dbReference type="PROSITE" id="PS51257">
    <property type="entry name" value="PROKAR_LIPOPROTEIN"/>
    <property type="match status" value="1"/>
</dbReference>
<gene>
    <name evidence="4" type="ORF">GCM10009069_16330</name>
</gene>
<dbReference type="InterPro" id="IPR050546">
    <property type="entry name" value="Glycosyl_Hydrlase_16"/>
</dbReference>
<dbReference type="InterPro" id="IPR000757">
    <property type="entry name" value="Beta-glucanase-like"/>
</dbReference>
<evidence type="ECO:0000313" key="5">
    <source>
        <dbReference type="Proteomes" id="UP000634004"/>
    </source>
</evidence>
<dbReference type="Proteomes" id="UP000634004">
    <property type="component" value="Unassembled WGS sequence"/>
</dbReference>
<dbReference type="EMBL" id="BMZH01000005">
    <property type="protein sequence ID" value="GHA93953.1"/>
    <property type="molecule type" value="Genomic_DNA"/>
</dbReference>
<feature type="domain" description="GH16" evidence="3">
    <location>
        <begin position="39"/>
        <end position="325"/>
    </location>
</feature>
<dbReference type="InterPro" id="IPR013320">
    <property type="entry name" value="ConA-like_dom_sf"/>
</dbReference>
<dbReference type="PANTHER" id="PTHR10963">
    <property type="entry name" value="GLYCOSYL HYDROLASE-RELATED"/>
    <property type="match status" value="1"/>
</dbReference>
<proteinExistence type="inferred from homology"/>
<reference evidence="4" key="2">
    <citation type="submission" date="2020-09" db="EMBL/GenBank/DDBJ databases">
        <authorList>
            <person name="Sun Q."/>
            <person name="Kim S."/>
        </authorList>
    </citation>
    <scope>NUCLEOTIDE SEQUENCE</scope>
    <source>
        <strain evidence="4">KCTC 32513</strain>
    </source>
</reference>
<dbReference type="GO" id="GO:0004553">
    <property type="term" value="F:hydrolase activity, hydrolyzing O-glycosyl compounds"/>
    <property type="evidence" value="ECO:0007669"/>
    <property type="project" value="InterPro"/>
</dbReference>
<comment type="caution">
    <text evidence="4">The sequence shown here is derived from an EMBL/GenBank/DDBJ whole genome shotgun (WGS) entry which is preliminary data.</text>
</comment>
<evidence type="ECO:0000256" key="2">
    <source>
        <dbReference type="SAM" id="SignalP"/>
    </source>
</evidence>
<dbReference type="AlphaFoldDB" id="A0A8J3G2J0"/>
<organism evidence="4 5">
    <name type="scientific">Algimonas arctica</name>
    <dbReference type="NCBI Taxonomy" id="1479486"/>
    <lineage>
        <taxon>Bacteria</taxon>
        <taxon>Pseudomonadati</taxon>
        <taxon>Pseudomonadota</taxon>
        <taxon>Alphaproteobacteria</taxon>
        <taxon>Maricaulales</taxon>
        <taxon>Robiginitomaculaceae</taxon>
        <taxon>Algimonas</taxon>
    </lineage>
</organism>
<dbReference type="PANTHER" id="PTHR10963:SF55">
    <property type="entry name" value="GLYCOSIDE HYDROLASE FAMILY 16 PROTEIN"/>
    <property type="match status" value="1"/>
</dbReference>
<feature type="signal peptide" evidence="2">
    <location>
        <begin position="1"/>
        <end position="22"/>
    </location>
</feature>
<name>A0A8J3G2J0_9PROT</name>
<accession>A0A8J3G2J0</accession>
<dbReference type="GO" id="GO:0005975">
    <property type="term" value="P:carbohydrate metabolic process"/>
    <property type="evidence" value="ECO:0007669"/>
    <property type="project" value="InterPro"/>
</dbReference>
<dbReference type="SUPFAM" id="SSF49899">
    <property type="entry name" value="Concanavalin A-like lectins/glucanases"/>
    <property type="match status" value="1"/>
</dbReference>
<dbReference type="Pfam" id="PF00722">
    <property type="entry name" value="Glyco_hydro_16"/>
    <property type="match status" value="1"/>
</dbReference>
<feature type="chain" id="PRO_5035200099" evidence="2">
    <location>
        <begin position="23"/>
        <end position="336"/>
    </location>
</feature>
<sequence length="336" mass="37381">MLENMRTVGVVMAFILAACVTAETAVSQPSTAKVDGHISDRGWDLVWADEFDGDALDRTKWSPEVSCWGGGNEERQCYIDRLENVSVAGGYLWLTARDGEWTGPGVHMEHPAYPGASKTKPYTSGKVRTRDLAAWKYGRIEGRMELPNGQGAWPAFWMMPQSSVHGGWPLSGEIDIMEAVNLGATCYDCADSDVENRSSGAIHFGKRPPNNTHVSERRALTSVAGQDGMPREQFHTFAVEWGEGRIDWFVDGDRFWTAKAEDWFTDAVRKSENPNAPFDEDFYLMLNFAVGGKWPEGDNERGIDPSVIPSALIVDYVRVYQCDADLETGRACMFDD</sequence>